<organism evidence="1">
    <name type="scientific">Candidatus Fermentithermobacillus carboniphilus</name>
    <dbReference type="NCBI Taxonomy" id="3085328"/>
    <lineage>
        <taxon>Bacteria</taxon>
        <taxon>Bacillati</taxon>
        <taxon>Bacillota</taxon>
        <taxon>Candidatus Fermentithermobacillia</taxon>
        <taxon>Candidatus Fermentithermobacillales</taxon>
        <taxon>Candidatus Fermentithermobacillaceae</taxon>
        <taxon>Candidatus Fermentithermobacillus</taxon>
    </lineage>
</organism>
<name>A0AAT9L9H3_9FIRM</name>
<dbReference type="EMBL" id="CP062796">
    <property type="protein sequence ID" value="QUL97660.1"/>
    <property type="molecule type" value="Genomic_DNA"/>
</dbReference>
<protein>
    <submittedName>
        <fullName evidence="1">Uncharacterized protein</fullName>
    </submittedName>
</protein>
<dbReference type="AlphaFoldDB" id="A0AAT9L9H3"/>
<sequence>MWFVIKKTFSDRGIEMAQATIKKSTRNFWKDGREFLVSYELKTHESSGTSGYLIRAHLKEKSPEGKEKETGSCVELLYLYQEVSERIFNLIANAEEPVFPIHLPDIVRDEIFGALVKSVESYF</sequence>
<accession>A0AAT9L9H3</accession>
<reference evidence="1" key="2">
    <citation type="journal article" date="2023" name="Biology">
        <title>Prokaryotic Life Associated with Coal-Fire Gas Vents Revealed by Metagenomics.</title>
        <authorList>
            <person name="Kadnikov V.V."/>
            <person name="Mardanov A.V."/>
            <person name="Beletsky A.V."/>
            <person name="Karnachuk O.V."/>
            <person name="Ravin N.V."/>
        </authorList>
    </citation>
    <scope>NUCLEOTIDE SEQUENCE</scope>
    <source>
        <strain evidence="1">Bu02</strain>
    </source>
</reference>
<dbReference type="KEGG" id="fcz:IMF26_05910"/>
<reference evidence="1" key="1">
    <citation type="submission" date="2020-10" db="EMBL/GenBank/DDBJ databases">
        <authorList>
            <person name="Kadnikov V."/>
            <person name="Beletsky A.V."/>
            <person name="Mardanov A.V."/>
            <person name="Karnachuk O.V."/>
            <person name="Ravin N.V."/>
        </authorList>
    </citation>
    <scope>NUCLEOTIDE SEQUENCE</scope>
    <source>
        <strain evidence="1">Bu02</strain>
    </source>
</reference>
<proteinExistence type="predicted"/>
<gene>
    <name evidence="1" type="ORF">IMF26_05910</name>
</gene>
<evidence type="ECO:0000313" key="1">
    <source>
        <dbReference type="EMBL" id="QUL97660.1"/>
    </source>
</evidence>